<dbReference type="Gene3D" id="1.10.620.20">
    <property type="entry name" value="Ribonucleotide Reductase, subunit A"/>
    <property type="match status" value="1"/>
</dbReference>
<comment type="cofactor">
    <cofactor evidence="1">
        <name>Fe cation</name>
        <dbReference type="ChEBI" id="CHEBI:24875"/>
    </cofactor>
</comment>
<evidence type="ECO:0000259" key="12">
    <source>
        <dbReference type="Pfam" id="PF23602"/>
    </source>
</evidence>
<comment type="similarity">
    <text evidence="10">Belongs to the tilB family.</text>
</comment>
<name>A0AAN9THP1_9HEMI</name>
<comment type="similarity">
    <text evidence="2">Belongs to the ribonucleoside diphosphate reductase small chain family.</text>
</comment>
<dbReference type="SUPFAM" id="SSF52058">
    <property type="entry name" value="L domain-like"/>
    <property type="match status" value="1"/>
</dbReference>
<evidence type="ECO:0000256" key="9">
    <source>
        <dbReference type="ARBA" id="ARBA00023116"/>
    </source>
</evidence>
<dbReference type="GO" id="GO:0046872">
    <property type="term" value="F:metal ion binding"/>
    <property type="evidence" value="ECO:0007669"/>
    <property type="project" value="UniProtKB-KW"/>
</dbReference>
<evidence type="ECO:0000256" key="4">
    <source>
        <dbReference type="ARBA" id="ARBA00022614"/>
    </source>
</evidence>
<dbReference type="Proteomes" id="UP001367676">
    <property type="component" value="Unassembled WGS sequence"/>
</dbReference>
<evidence type="ECO:0000256" key="2">
    <source>
        <dbReference type="ARBA" id="ARBA00009303"/>
    </source>
</evidence>
<organism evidence="13 14">
    <name type="scientific">Parthenolecanium corni</name>
    <dbReference type="NCBI Taxonomy" id="536013"/>
    <lineage>
        <taxon>Eukaryota</taxon>
        <taxon>Metazoa</taxon>
        <taxon>Ecdysozoa</taxon>
        <taxon>Arthropoda</taxon>
        <taxon>Hexapoda</taxon>
        <taxon>Insecta</taxon>
        <taxon>Pterygota</taxon>
        <taxon>Neoptera</taxon>
        <taxon>Paraneoptera</taxon>
        <taxon>Hemiptera</taxon>
        <taxon>Sternorrhyncha</taxon>
        <taxon>Coccoidea</taxon>
        <taxon>Coccidae</taxon>
        <taxon>Parthenolecanium</taxon>
    </lineage>
</organism>
<dbReference type="PROSITE" id="PS00368">
    <property type="entry name" value="RIBORED_SMALL"/>
    <property type="match status" value="1"/>
</dbReference>
<protein>
    <recommendedName>
        <fullName evidence="3">ribonucleoside-diphosphate reductase</fullName>
        <ecNumber evidence="3">1.17.4.1</ecNumber>
    </recommendedName>
</protein>
<dbReference type="InterPro" id="IPR033909">
    <property type="entry name" value="RNR_small"/>
</dbReference>
<dbReference type="InterPro" id="IPR025875">
    <property type="entry name" value="Leu-rich_rpt_4"/>
</dbReference>
<reference evidence="13 14" key="1">
    <citation type="submission" date="2024-03" db="EMBL/GenBank/DDBJ databases">
        <title>Adaptation during the transition from Ophiocordyceps entomopathogen to insect associate is accompanied by gene loss and intensified selection.</title>
        <authorList>
            <person name="Ward C.M."/>
            <person name="Onetto C.A."/>
            <person name="Borneman A.R."/>
        </authorList>
    </citation>
    <scope>NUCLEOTIDE SEQUENCE [LARGE SCALE GENOMIC DNA]</scope>
    <source>
        <strain evidence="13">AWRI1</strain>
        <tissue evidence="13">Single Adult Female</tissue>
    </source>
</reference>
<keyword evidence="14" id="KW-1185">Reference proteome</keyword>
<feature type="region of interest" description="Disordered" evidence="11">
    <location>
        <begin position="22"/>
        <end position="41"/>
    </location>
</feature>
<dbReference type="GO" id="GO:0004748">
    <property type="term" value="F:ribonucleoside-diphosphate reductase activity, thioredoxin disulfide as acceptor"/>
    <property type="evidence" value="ECO:0007669"/>
    <property type="project" value="UniProtKB-EC"/>
</dbReference>
<evidence type="ECO:0000256" key="10">
    <source>
        <dbReference type="ARBA" id="ARBA00049982"/>
    </source>
</evidence>
<keyword evidence="5" id="KW-0479">Metal-binding</keyword>
<dbReference type="SMART" id="SM00365">
    <property type="entry name" value="LRR_SD22"/>
    <property type="match status" value="3"/>
</dbReference>
<evidence type="ECO:0000256" key="6">
    <source>
        <dbReference type="ARBA" id="ARBA00022737"/>
    </source>
</evidence>
<dbReference type="GO" id="GO:0009263">
    <property type="term" value="P:deoxyribonucleotide biosynthetic process"/>
    <property type="evidence" value="ECO:0007669"/>
    <property type="project" value="UniProtKB-KW"/>
</dbReference>
<keyword evidence="6" id="KW-0677">Repeat</keyword>
<feature type="domain" description="Dynein axonemal assembly factor 11-like CS" evidence="12">
    <location>
        <begin position="477"/>
        <end position="595"/>
    </location>
</feature>
<dbReference type="Pfam" id="PF12799">
    <property type="entry name" value="LRR_4"/>
    <property type="match status" value="1"/>
</dbReference>
<dbReference type="InterPro" id="IPR030475">
    <property type="entry name" value="RNR_small_AS"/>
</dbReference>
<dbReference type="GO" id="GO:0005829">
    <property type="term" value="C:cytosol"/>
    <property type="evidence" value="ECO:0007669"/>
    <property type="project" value="TreeGrafter"/>
</dbReference>
<dbReference type="FunFam" id="1.10.620.20:FF:000004">
    <property type="entry name" value="Ribonucleoside-diphosphate reductase subunit M2 B"/>
    <property type="match status" value="1"/>
</dbReference>
<dbReference type="PROSITE" id="PS51450">
    <property type="entry name" value="LRR"/>
    <property type="match status" value="3"/>
</dbReference>
<keyword evidence="9" id="KW-0215">Deoxyribonucleotide synthesis</keyword>
<dbReference type="CDD" id="cd01049">
    <property type="entry name" value="RNRR2"/>
    <property type="match status" value="1"/>
</dbReference>
<keyword evidence="8" id="KW-0408">Iron</keyword>
<dbReference type="PANTHER" id="PTHR23409">
    <property type="entry name" value="RIBONUCLEOSIDE-DIPHOSPHATE REDUCTASE SMALL CHAIN"/>
    <property type="match status" value="1"/>
</dbReference>
<feature type="compositionally biased region" description="Polar residues" evidence="11">
    <location>
        <begin position="22"/>
        <end position="37"/>
    </location>
</feature>
<dbReference type="InterPro" id="IPR001611">
    <property type="entry name" value="Leu-rich_rpt"/>
</dbReference>
<dbReference type="InterPro" id="IPR009078">
    <property type="entry name" value="Ferritin-like_SF"/>
</dbReference>
<evidence type="ECO:0000313" key="14">
    <source>
        <dbReference type="Proteomes" id="UP001367676"/>
    </source>
</evidence>
<comment type="caution">
    <text evidence="13">The sequence shown here is derived from an EMBL/GenBank/DDBJ whole genome shotgun (WGS) entry which is preliminary data.</text>
</comment>
<keyword evidence="7" id="KW-0560">Oxidoreductase</keyword>
<keyword evidence="4" id="KW-0433">Leucine-rich repeat</keyword>
<evidence type="ECO:0000313" key="13">
    <source>
        <dbReference type="EMBL" id="KAK7590424.1"/>
    </source>
</evidence>
<evidence type="ECO:0000256" key="11">
    <source>
        <dbReference type="SAM" id="MobiDB-lite"/>
    </source>
</evidence>
<dbReference type="GO" id="GO:0005929">
    <property type="term" value="C:cilium"/>
    <property type="evidence" value="ECO:0007669"/>
    <property type="project" value="UniProtKB-SubCell"/>
</dbReference>
<dbReference type="InterPro" id="IPR000358">
    <property type="entry name" value="RNR_small_fam"/>
</dbReference>
<dbReference type="EMBL" id="JBBCAQ010000022">
    <property type="protein sequence ID" value="KAK7590424.1"/>
    <property type="molecule type" value="Genomic_DNA"/>
</dbReference>
<dbReference type="InterPro" id="IPR056496">
    <property type="entry name" value="CS_DNAAF11_C"/>
</dbReference>
<dbReference type="Pfam" id="PF00268">
    <property type="entry name" value="Ribonuc_red_sm"/>
    <property type="match status" value="1"/>
</dbReference>
<dbReference type="Pfam" id="PF23602">
    <property type="entry name" value="CS_DNAAF11_C"/>
    <property type="match status" value="1"/>
</dbReference>
<evidence type="ECO:0000256" key="5">
    <source>
        <dbReference type="ARBA" id="ARBA00022723"/>
    </source>
</evidence>
<dbReference type="SUPFAM" id="SSF47240">
    <property type="entry name" value="Ferritin-like"/>
    <property type="match status" value="1"/>
</dbReference>
<proteinExistence type="inferred from homology"/>
<dbReference type="AlphaFoldDB" id="A0AAN9THP1"/>
<sequence length="602" mass="69386">MPVSGITDFPVAFEDVHITKSEVNGHSSSSEMNSTKMNGLAKGKKKFDPELEPLLRANPGRFVVFPIKYPDIWEMYKKAEASFWSSEEVNLDKDLRDWESLKPQEKRFISHVLAFFAASDGIVNENLVERFSQEVQVTEARFFYGFQIAMENVHSEMYSLLIETYIKDPAEKKFLFNAIETMPCVKKKADWALRWIADQNATFGERIVAFAAVEGIFFSGSFAAIFWLKKRGLMPGLTFSNELISRDEGLHTDFACLMFQHLIQKPTSDEIIDIIRDAVSIEQEFLTESLPVSMIGMNSNLMKEYIEFVADRLLVELRCPKIYHSKNPFDFMENISLAGKTNFFEKKVVTEELVRKRAEHNEGDIGSLEELALYQLDIIKIDRLQNWCRELQILFLQNNLISRIENLSKLKKLEYLNLAVNNIECIENLEGCESLQKLDLTLNFIGNLTSVQNLKNNFNLRELFWNQSSENSPEVRLAMAEQVRKSKKENTVDLSESRYPKRKIQLFKKDGCPLNINEAKIPFILEDASDHFILTVNVYKHLDTSFLDIDVQPWFVRVLVKGKILQLTLNEEVHPDQSSAQRMTGSGRLIVKMPKVRTVHSD</sequence>
<evidence type="ECO:0000256" key="1">
    <source>
        <dbReference type="ARBA" id="ARBA00001962"/>
    </source>
</evidence>
<accession>A0AAN9THP1</accession>
<dbReference type="EC" id="1.17.4.1" evidence="3"/>
<evidence type="ECO:0000256" key="3">
    <source>
        <dbReference type="ARBA" id="ARBA00012274"/>
    </source>
</evidence>
<evidence type="ECO:0000256" key="8">
    <source>
        <dbReference type="ARBA" id="ARBA00023004"/>
    </source>
</evidence>
<dbReference type="InterPro" id="IPR032675">
    <property type="entry name" value="LRR_dom_sf"/>
</dbReference>
<gene>
    <name evidence="13" type="ORF">V9T40_002037</name>
</gene>
<dbReference type="InterPro" id="IPR012348">
    <property type="entry name" value="RNR-like"/>
</dbReference>
<dbReference type="Gene3D" id="3.80.10.10">
    <property type="entry name" value="Ribonuclease Inhibitor"/>
    <property type="match status" value="1"/>
</dbReference>
<dbReference type="PANTHER" id="PTHR23409:SF18">
    <property type="entry name" value="RIBONUCLEOSIDE-DIPHOSPHATE REDUCTASE SUBUNIT M2"/>
    <property type="match status" value="1"/>
</dbReference>
<evidence type="ECO:0000256" key="7">
    <source>
        <dbReference type="ARBA" id="ARBA00023002"/>
    </source>
</evidence>